<organism evidence="1 2">
    <name type="scientific">Fictibacillus macauensis ZFHKF-1</name>
    <dbReference type="NCBI Taxonomy" id="1196324"/>
    <lineage>
        <taxon>Bacteria</taxon>
        <taxon>Bacillati</taxon>
        <taxon>Bacillota</taxon>
        <taxon>Bacilli</taxon>
        <taxon>Bacillales</taxon>
        <taxon>Fictibacillaceae</taxon>
        <taxon>Fictibacillus</taxon>
    </lineage>
</organism>
<evidence type="ECO:0000313" key="1">
    <source>
        <dbReference type="EMBL" id="EIT84286.1"/>
    </source>
</evidence>
<dbReference type="Pfam" id="PF07901">
    <property type="entry name" value="DUF1672"/>
    <property type="match status" value="1"/>
</dbReference>
<proteinExistence type="predicted"/>
<protein>
    <submittedName>
        <fullName evidence="1">Lipoprotein</fullName>
    </submittedName>
</protein>
<dbReference type="InterPro" id="IPR012873">
    <property type="entry name" value="DUF1672"/>
</dbReference>
<gene>
    <name evidence="1" type="ORF">A374_15908</name>
</gene>
<dbReference type="STRING" id="1196324.A374_15908"/>
<comment type="caution">
    <text evidence="1">The sequence shown here is derived from an EMBL/GenBank/DDBJ whole genome shotgun (WGS) entry which is preliminary data.</text>
</comment>
<name>I8IXS1_9BACL</name>
<keyword evidence="2" id="KW-1185">Reference proteome</keyword>
<evidence type="ECO:0000313" key="2">
    <source>
        <dbReference type="Proteomes" id="UP000004080"/>
    </source>
</evidence>
<sequence>MNNQAKENGESRYISVQDYTGQGYELHNGEEYVEFAKEHWAEVEKLVKAHFRNKYRSDVIVHNVVGAQDAVVAKVEAVEEPKYHTSVIVPIDSQSNHVTGKVVEDVDLVSSSIVSSYYGVAYKQKFTVLDDFCSKIVAKYPVVGMSQTAINKTTSIGLHKPYYFVSDTISTFPEVYQLYKKNGKLTNDEVVKFVRNKKHDELPSIALTFYMKKQHSRPDEKLLKMVIKEFKQTKGFPPGSYGIVINSNDIQKATAIGKSNKSNNIGEDDLIIK</sequence>
<dbReference type="Proteomes" id="UP000004080">
    <property type="component" value="Unassembled WGS sequence"/>
</dbReference>
<dbReference type="EMBL" id="AKKV01000036">
    <property type="protein sequence ID" value="EIT84286.1"/>
    <property type="molecule type" value="Genomic_DNA"/>
</dbReference>
<accession>I8IXS1</accession>
<reference evidence="1 2" key="1">
    <citation type="journal article" date="2012" name="J. Bacteriol.">
        <title>Genome of Bacillus macauensis ZFHKF-1, a Long-Chain-Forming Bacterium.</title>
        <authorList>
            <person name="Cai L."/>
            <person name="Zhang T."/>
        </authorList>
    </citation>
    <scope>NUCLEOTIDE SEQUENCE [LARGE SCALE GENOMIC DNA]</scope>
    <source>
        <strain evidence="1 2">ZFHKF-1</strain>
    </source>
</reference>
<dbReference type="AlphaFoldDB" id="I8IXS1"/>
<dbReference type="eggNOG" id="ENOG50305Y1">
    <property type="taxonomic scope" value="Bacteria"/>
</dbReference>
<keyword evidence="1" id="KW-0449">Lipoprotein</keyword>
<dbReference type="PATRIC" id="fig|1196324.3.peg.3254"/>
<dbReference type="RefSeq" id="WP_007203254.1">
    <property type="nucleotide sequence ID" value="NZ_AKKV01000036.1"/>
</dbReference>